<dbReference type="EMBL" id="CP020814">
    <property type="protein sequence ID" value="ARK32327.1"/>
    <property type="molecule type" value="Genomic_DNA"/>
</dbReference>
<keyword evidence="3" id="KW-1185">Reference proteome</keyword>
<gene>
    <name evidence="2" type="ORF">BkAM31D_22085</name>
</gene>
<sequence>MNLQKLALFLFMSTPLVGCLLEGETMVLLDEKIENIEVAASNGVGDISEYVIMTIDDRAAITITEQAIRQAIMKKVDTTRDPDFDLIVSYGDDFPLHPIHLWVGDENEESILMYAVGEGETYTTTVADTKQLRELLLVD</sequence>
<feature type="domain" description="YhfM-like" evidence="1">
    <location>
        <begin position="53"/>
        <end position="136"/>
    </location>
</feature>
<dbReference type="Proteomes" id="UP000193006">
    <property type="component" value="Chromosome"/>
</dbReference>
<organism evidence="2 3">
    <name type="scientific">Halalkalibacter krulwichiae</name>
    <dbReference type="NCBI Taxonomy" id="199441"/>
    <lineage>
        <taxon>Bacteria</taxon>
        <taxon>Bacillati</taxon>
        <taxon>Bacillota</taxon>
        <taxon>Bacilli</taxon>
        <taxon>Bacillales</taxon>
        <taxon>Bacillaceae</taxon>
        <taxon>Halalkalibacter</taxon>
    </lineage>
</organism>
<dbReference type="AlphaFoldDB" id="A0A1X9MFU3"/>
<evidence type="ECO:0000313" key="3">
    <source>
        <dbReference type="Proteomes" id="UP000193006"/>
    </source>
</evidence>
<dbReference type="Pfam" id="PF26353">
    <property type="entry name" value="YhfM"/>
    <property type="match status" value="1"/>
</dbReference>
<dbReference type="InterPro" id="IPR058780">
    <property type="entry name" value="YhfM-like_dom"/>
</dbReference>
<dbReference type="STRING" id="199441.BkAM31D_22085"/>
<dbReference type="KEGG" id="bkw:BkAM31D_22085"/>
<evidence type="ECO:0000313" key="2">
    <source>
        <dbReference type="EMBL" id="ARK32327.1"/>
    </source>
</evidence>
<name>A0A1X9MFU3_9BACI</name>
<reference evidence="2 3" key="1">
    <citation type="submission" date="2017-04" db="EMBL/GenBank/DDBJ databases">
        <title>Bacillus krulwichiae AM31D Genome sequencing and assembly.</title>
        <authorList>
            <person name="Krulwich T.A."/>
            <person name="Anastor L."/>
            <person name="Ehrlich R."/>
            <person name="Ehrlich G.D."/>
            <person name="Janto B."/>
        </authorList>
    </citation>
    <scope>NUCLEOTIDE SEQUENCE [LARGE SCALE GENOMIC DNA]</scope>
    <source>
        <strain evidence="2 3">AM31D</strain>
    </source>
</reference>
<proteinExistence type="predicted"/>
<accession>A0A1X9MFU3</accession>
<protein>
    <recommendedName>
        <fullName evidence="1">YhfM-like domain-containing protein</fullName>
    </recommendedName>
</protein>
<evidence type="ECO:0000259" key="1">
    <source>
        <dbReference type="Pfam" id="PF26353"/>
    </source>
</evidence>